<sequence>MEEEKAPVWAERLMSRLDELEKKLEEKREEKPLFAALRAELDLNAEIQGQPTKGEKKPVDDRFRALLNDLELSK</sequence>
<accession>A0A1G4GAF3</accession>
<keyword evidence="3" id="KW-1185">Reference proteome</keyword>
<protein>
    <submittedName>
        <fullName evidence="2">Uncharacterized protein</fullName>
    </submittedName>
</protein>
<feature type="coiled-coil region" evidence="1">
    <location>
        <begin position="10"/>
        <end position="37"/>
    </location>
</feature>
<proteinExistence type="predicted"/>
<gene>
    <name evidence="2" type="ORF">ING2E5A_2735</name>
</gene>
<name>A0A1G4GAF3_9BACT</name>
<evidence type="ECO:0000313" key="2">
    <source>
        <dbReference type="EMBL" id="SCM59530.1"/>
    </source>
</evidence>
<dbReference type="RefSeq" id="WP_071137809.1">
    <property type="nucleotide sequence ID" value="NZ_LT608328.1"/>
</dbReference>
<evidence type="ECO:0000256" key="1">
    <source>
        <dbReference type="SAM" id="Coils"/>
    </source>
</evidence>
<keyword evidence="1" id="KW-0175">Coiled coil</keyword>
<organism evidence="2 3">
    <name type="scientific">Petrimonas mucosa</name>
    <dbReference type="NCBI Taxonomy" id="1642646"/>
    <lineage>
        <taxon>Bacteria</taxon>
        <taxon>Pseudomonadati</taxon>
        <taxon>Bacteroidota</taxon>
        <taxon>Bacteroidia</taxon>
        <taxon>Bacteroidales</taxon>
        <taxon>Dysgonomonadaceae</taxon>
        <taxon>Petrimonas</taxon>
    </lineage>
</organism>
<dbReference type="KEGG" id="pmuc:ING2E5A_2735"/>
<dbReference type="AlphaFoldDB" id="A0A1G4GAF3"/>
<dbReference type="EMBL" id="LT608328">
    <property type="protein sequence ID" value="SCM59530.1"/>
    <property type="molecule type" value="Genomic_DNA"/>
</dbReference>
<reference evidence="2 3" key="1">
    <citation type="submission" date="2016-08" db="EMBL/GenBank/DDBJ databases">
        <authorList>
            <person name="Seilhamer J.J."/>
        </authorList>
    </citation>
    <scope>NUCLEOTIDE SEQUENCE [LARGE SCALE GENOMIC DNA]</scope>
    <source>
        <strain evidence="2">ING2-E5A</strain>
    </source>
</reference>
<evidence type="ECO:0000313" key="3">
    <source>
        <dbReference type="Proteomes" id="UP000178485"/>
    </source>
</evidence>
<dbReference type="Proteomes" id="UP000178485">
    <property type="component" value="Chromosome i"/>
</dbReference>